<proteinExistence type="predicted"/>
<organism evidence="1">
    <name type="scientific">Pundamilia nyererei</name>
    <dbReference type="NCBI Taxonomy" id="303518"/>
    <lineage>
        <taxon>Eukaryota</taxon>
        <taxon>Metazoa</taxon>
        <taxon>Chordata</taxon>
        <taxon>Craniata</taxon>
        <taxon>Vertebrata</taxon>
        <taxon>Euteleostomi</taxon>
        <taxon>Actinopterygii</taxon>
        <taxon>Neopterygii</taxon>
        <taxon>Teleostei</taxon>
        <taxon>Neoteleostei</taxon>
        <taxon>Acanthomorphata</taxon>
        <taxon>Ovalentaria</taxon>
        <taxon>Cichlomorphae</taxon>
        <taxon>Cichliformes</taxon>
        <taxon>Cichlidae</taxon>
        <taxon>African cichlids</taxon>
        <taxon>Pseudocrenilabrinae</taxon>
        <taxon>Haplochromini</taxon>
        <taxon>Pundamilia</taxon>
    </lineage>
</organism>
<dbReference type="Ensembl" id="ENSPNYT00000019209.1">
    <property type="protein sequence ID" value="ENSPNYP00000018738.1"/>
    <property type="gene ID" value="ENSPNYG00000014151.1"/>
</dbReference>
<evidence type="ECO:0000313" key="1">
    <source>
        <dbReference type="Ensembl" id="ENSPNYP00000018738.1"/>
    </source>
</evidence>
<protein>
    <submittedName>
        <fullName evidence="1">Uncharacterized protein</fullName>
    </submittedName>
</protein>
<reference evidence="1" key="1">
    <citation type="submission" date="2023-09" db="UniProtKB">
        <authorList>
            <consortium name="Ensembl"/>
        </authorList>
    </citation>
    <scope>IDENTIFICATION</scope>
</reference>
<dbReference type="AlphaFoldDB" id="A0A3B4GAS9"/>
<name>A0A3B4GAS9_9CICH</name>
<accession>A0A3B4GAS9</accession>
<sequence>MANNPGGQRGRRIKKACMPTYLRGHTDAHALRCFLYQITLVFFYNSSEIWHFICFGSDCSVQLFSLISSSKLTEDREQMDTKRQMQPPSPP</sequence>